<evidence type="ECO:0000313" key="2">
    <source>
        <dbReference type="EMBL" id="EHJ60706.1"/>
    </source>
</evidence>
<evidence type="ECO:0000259" key="1">
    <source>
        <dbReference type="Pfam" id="PF07858"/>
    </source>
</evidence>
<comment type="caution">
    <text evidence="2">The sequence shown here is derived from an EMBL/GenBank/DDBJ whole genome shotgun (WGS) entry which is preliminary data.</text>
</comment>
<feature type="domain" description="Limonene-1,2-epoxide hydrolase" evidence="1">
    <location>
        <begin position="2"/>
        <end position="118"/>
    </location>
</feature>
<name>G6EDA7_9SPHN</name>
<dbReference type="OrthoDB" id="9781757at2"/>
<sequence>MNPIETVARLVEGWEKLDLEIIAECFSDDAVWHNMPYPPYKGREAIMGMIARFLGDVETLEFIVHHSGELAPGIVVNERTDSFTMKDGRKVDLPVMGIFEVSDGKIRHWRDYFDGVTMTG</sequence>
<dbReference type="RefSeq" id="WP_007013243.1">
    <property type="nucleotide sequence ID" value="NZ_AGFM01000033.1"/>
</dbReference>
<dbReference type="PATRIC" id="fig|1088721.3.peg.2305"/>
<keyword evidence="3" id="KW-1185">Reference proteome</keyword>
<dbReference type="Gene3D" id="3.10.450.50">
    <property type="match status" value="1"/>
</dbReference>
<dbReference type="EMBL" id="AGFM01000033">
    <property type="protein sequence ID" value="EHJ60706.1"/>
    <property type="molecule type" value="Genomic_DNA"/>
</dbReference>
<protein>
    <recommendedName>
        <fullName evidence="1">Limonene-1,2-epoxide hydrolase domain-containing protein</fullName>
    </recommendedName>
</protein>
<dbReference type="InterPro" id="IPR032710">
    <property type="entry name" value="NTF2-like_dom_sf"/>
</dbReference>
<evidence type="ECO:0000313" key="3">
    <source>
        <dbReference type="Proteomes" id="UP000004030"/>
    </source>
</evidence>
<gene>
    <name evidence="2" type="ORF">NSU_2328</name>
</gene>
<dbReference type="Proteomes" id="UP000004030">
    <property type="component" value="Unassembled WGS sequence"/>
</dbReference>
<dbReference type="AlphaFoldDB" id="G6EDA7"/>
<dbReference type="Pfam" id="PF07858">
    <property type="entry name" value="LEH"/>
    <property type="match status" value="1"/>
</dbReference>
<organism evidence="2 3">
    <name type="scientific">Novosphingobium pentaromativorans US6-1</name>
    <dbReference type="NCBI Taxonomy" id="1088721"/>
    <lineage>
        <taxon>Bacteria</taxon>
        <taxon>Pseudomonadati</taxon>
        <taxon>Pseudomonadota</taxon>
        <taxon>Alphaproteobacteria</taxon>
        <taxon>Sphingomonadales</taxon>
        <taxon>Sphingomonadaceae</taxon>
        <taxon>Novosphingobium</taxon>
    </lineage>
</organism>
<dbReference type="STRING" id="1088721.JI59_08450"/>
<accession>G6EDA7</accession>
<reference evidence="2 3" key="1">
    <citation type="journal article" date="2012" name="J. Bacteriol.">
        <title>Genome sequence of benzo(a)pyrene-degrading bacterium Novosphingobium pentaromativorans US6-1.</title>
        <authorList>
            <person name="Luo Y.R."/>
            <person name="Kang S.G."/>
            <person name="Kim S.J."/>
            <person name="Kim M.R."/>
            <person name="Li N."/>
            <person name="Lee J.H."/>
            <person name="Kwon K.K."/>
        </authorList>
    </citation>
    <scope>NUCLEOTIDE SEQUENCE [LARGE SCALE GENOMIC DNA]</scope>
    <source>
        <strain evidence="2 3">US6-1</strain>
    </source>
</reference>
<proteinExistence type="predicted"/>
<dbReference type="InterPro" id="IPR013100">
    <property type="entry name" value="LEH"/>
</dbReference>
<dbReference type="eggNOG" id="COG4308">
    <property type="taxonomic scope" value="Bacteria"/>
</dbReference>
<dbReference type="SUPFAM" id="SSF54427">
    <property type="entry name" value="NTF2-like"/>
    <property type="match status" value="1"/>
</dbReference>